<dbReference type="Pfam" id="PF17921">
    <property type="entry name" value="Integrase_H2C2"/>
    <property type="match status" value="1"/>
</dbReference>
<keyword evidence="3" id="KW-0808">Transferase</keyword>
<feature type="domain" description="CCHC-type" evidence="13">
    <location>
        <begin position="364"/>
        <end position="380"/>
    </location>
</feature>
<dbReference type="PROSITE" id="PS50878">
    <property type="entry name" value="RT_POL"/>
    <property type="match status" value="1"/>
</dbReference>
<keyword evidence="4" id="KW-0548">Nucleotidyltransferase</keyword>
<dbReference type="Pfam" id="PF00098">
    <property type="entry name" value="zf-CCHC"/>
    <property type="match status" value="1"/>
</dbReference>
<dbReference type="InterPro" id="IPR050951">
    <property type="entry name" value="Retrovirus_Pol_polyprotein"/>
</dbReference>
<feature type="region of interest" description="Disordered" evidence="12">
    <location>
        <begin position="295"/>
        <end position="335"/>
    </location>
</feature>
<evidence type="ECO:0000259" key="13">
    <source>
        <dbReference type="PROSITE" id="PS50158"/>
    </source>
</evidence>
<dbReference type="InterPro" id="IPR043128">
    <property type="entry name" value="Rev_trsase/Diguanyl_cyclase"/>
</dbReference>
<dbReference type="OrthoDB" id="8014450at2759"/>
<dbReference type="Pfam" id="PF17919">
    <property type="entry name" value="RT_RNaseH_2"/>
    <property type="match status" value="1"/>
</dbReference>
<evidence type="ECO:0000256" key="4">
    <source>
        <dbReference type="ARBA" id="ARBA00022695"/>
    </source>
</evidence>
<dbReference type="SUPFAM" id="SSF57756">
    <property type="entry name" value="Retrovirus zinc finger-like domains"/>
    <property type="match status" value="1"/>
</dbReference>
<dbReference type="Proteomes" id="UP000829291">
    <property type="component" value="Chromosome 2"/>
</dbReference>
<dbReference type="InterPro" id="IPR012337">
    <property type="entry name" value="RNaseH-like_sf"/>
</dbReference>
<keyword evidence="11" id="KW-0863">Zinc-finger</keyword>
<dbReference type="PANTHER" id="PTHR37984">
    <property type="entry name" value="PROTEIN CBG26694"/>
    <property type="match status" value="1"/>
</dbReference>
<feature type="compositionally biased region" description="Polar residues" evidence="12">
    <location>
        <begin position="308"/>
        <end position="317"/>
    </location>
</feature>
<keyword evidence="9" id="KW-0238">DNA-binding</keyword>
<evidence type="ECO:0000256" key="10">
    <source>
        <dbReference type="ARBA" id="ARBA00023268"/>
    </source>
</evidence>
<evidence type="ECO:0000259" key="15">
    <source>
        <dbReference type="PROSITE" id="PS50878"/>
    </source>
</evidence>
<evidence type="ECO:0000256" key="6">
    <source>
        <dbReference type="ARBA" id="ARBA00022750"/>
    </source>
</evidence>
<evidence type="ECO:0000256" key="11">
    <source>
        <dbReference type="PROSITE-ProRule" id="PRU00047"/>
    </source>
</evidence>
<dbReference type="Gene3D" id="4.10.60.10">
    <property type="entry name" value="Zinc finger, CCHC-type"/>
    <property type="match status" value="1"/>
</dbReference>
<dbReference type="GO" id="GO:0003676">
    <property type="term" value="F:nucleic acid binding"/>
    <property type="evidence" value="ECO:0007669"/>
    <property type="project" value="InterPro"/>
</dbReference>
<keyword evidence="8" id="KW-0378">Hydrolase</keyword>
<evidence type="ECO:0000259" key="14">
    <source>
        <dbReference type="PROSITE" id="PS50175"/>
    </source>
</evidence>
<feature type="region of interest" description="Disordered" evidence="12">
    <location>
        <begin position="96"/>
        <end position="127"/>
    </location>
</feature>
<reference evidence="18" key="1">
    <citation type="submission" date="2025-08" db="UniProtKB">
        <authorList>
            <consortium name="RefSeq"/>
        </authorList>
    </citation>
    <scope>IDENTIFICATION</scope>
    <source>
        <tissue evidence="18">Thorax and Abdomen</tissue>
    </source>
</reference>
<dbReference type="InterPro" id="IPR000477">
    <property type="entry name" value="RT_dom"/>
</dbReference>
<dbReference type="SUPFAM" id="SSF56672">
    <property type="entry name" value="DNA/RNA polymerases"/>
    <property type="match status" value="1"/>
</dbReference>
<dbReference type="CDD" id="cd01647">
    <property type="entry name" value="RT_LTR"/>
    <property type="match status" value="1"/>
</dbReference>
<dbReference type="InterPro" id="IPR036875">
    <property type="entry name" value="Znf_CCHC_sf"/>
</dbReference>
<evidence type="ECO:0000256" key="1">
    <source>
        <dbReference type="ARBA" id="ARBA00012493"/>
    </source>
</evidence>
<sequence>MLDPKKCTTKALKEALASLDLPTTGNKAELLLRLTRAEGFDMSTLEGSDGHTETNQDENDDEGAASMQCMLELYKKEKELAEREVALLRRELEMAQRRQTDDEARGATSAEQRPAVTSSRTVVHNDQGPTRVSLSMLADLLSFFDGNNEAYERWERQVLFLKEAYRLDEDSTKILIGMRLKERALEWFHSKPEHIQMATGELLRELRGMFFQRPNKIAVRRRFEERTWKKTETFNDYAHEKTILANQLGLPEEEILQYIVDGIPDANLRDAARIHGFTTKAGLLQAFEEITLRDRSDTTRSTAKSENKQSATKTPAKSESNRSSERRETVPSVNKKDRAVAQRCFNCGERDHVSPKCPSKELGRKCFKCEKFGHIAAACPGASETKKACVLADTSAKNQKQAKRVVVNGMIVDAIIDTASDLTIIREDQYDDLGKPKLVGEPTPFRGVGKEVNKTVGFFNATMKIDEHEYEVRLYVVKKELLDHKLLIGTDFLDCVKLFRSRGICKIEPLNDVNDESASVPEVLRIQAIELNDSDTADLSNVCVNENREKIARMIKEYKPERRREVGVCMTIVLKDDVPIYQRARRLGEAEKREVNEQIQEWMKDGIVRESHSDYASPIVVVKKKDGSNRLCVDYRLLNQKIIKDRYPLPLIEDQLDLLQGAKVFTTLDLRNGFFHVQVEEASRKYTSFIVPDGQYEFCRVPFGLCNSPAVFQKFVNAVFRELIKERVVLTYMDDLIIPSKDDASGIENLERVFQVASEADLIFKWSKCNFLQREVEFLGHVIGQGQVRPSERKTEAVRKFPELTNIKQVQAFLGLTGYFRKFIPKYSLIARPLTNLLRNGVEFRFEDDERNAFENLKIALTTRPVLNLYKTNAETELHTDASKHGYGAVLIQKNVDDDKWHPVYFASGKTTAAEEKYFSYELECLAIVKALKRFRVYLLGIEFKIVTDCRAFALTMKKKDICLRIARWAFYLEDFNYKIEHRPGRNMMHVDALSRNPLPTCLLIDDREDGLAAKLKKTQREDEDLKKIIENVENGAKTGYVMRGGVLYKGVDDDIRLVVPRSLCSTIIKRAHEKGHFSVAKTEAILVKDYWIPGLREKLEKIIRNCVDCIVAERKQGKQEGYLNAIAKGITPLDTFHIDHLGPLPSTKKSYKHILVVIDGFTKFTWLYATRSTTTLEVIDRLSKQAAIFGNPRRIISDRGTAFTAKEFEDYCKKEEIEHVLTTTGIPRANGQVERVNRTLIPLISKLAAPKVGEWFRYLSLAQQYLNTSFHRSIGSSPFQVMFGVRPRLREDVSLREMVEKEFITSFEEERDEIRCQAKERVQKIQEENKNSYNKKRKKARTYKEGDLVAIKRTQQGPGLKFASKFLGPYEISRVLRHDRYLVRKVGEHEGPQQTSTAADHVKPWVEYEDSEDDAGDVEEPHPRADEKFQDGRL</sequence>
<dbReference type="InterPro" id="IPR041577">
    <property type="entry name" value="RT_RNaseH_2"/>
</dbReference>
<dbReference type="Gene3D" id="3.30.70.270">
    <property type="match status" value="2"/>
</dbReference>
<dbReference type="SMART" id="SM00513">
    <property type="entry name" value="SAP"/>
    <property type="match status" value="1"/>
</dbReference>
<dbReference type="PROSITE" id="PS50994">
    <property type="entry name" value="INTEGRASE"/>
    <property type="match status" value="1"/>
</dbReference>
<dbReference type="InterPro" id="IPR036397">
    <property type="entry name" value="RNaseH_sf"/>
</dbReference>
<organism evidence="18">
    <name type="scientific">Neodiprion lecontei</name>
    <name type="common">Redheaded pine sawfly</name>
    <dbReference type="NCBI Taxonomy" id="441921"/>
    <lineage>
        <taxon>Eukaryota</taxon>
        <taxon>Metazoa</taxon>
        <taxon>Ecdysozoa</taxon>
        <taxon>Arthropoda</taxon>
        <taxon>Hexapoda</taxon>
        <taxon>Insecta</taxon>
        <taxon>Pterygota</taxon>
        <taxon>Neoptera</taxon>
        <taxon>Endopterygota</taxon>
        <taxon>Hymenoptera</taxon>
        <taxon>Tenthredinoidea</taxon>
        <taxon>Diprionidae</taxon>
        <taxon>Diprioninae</taxon>
        <taxon>Neodiprion</taxon>
    </lineage>
</organism>
<evidence type="ECO:0000256" key="2">
    <source>
        <dbReference type="ARBA" id="ARBA00022670"/>
    </source>
</evidence>
<feature type="compositionally biased region" description="Basic and acidic residues" evidence="12">
    <location>
        <begin position="295"/>
        <end position="307"/>
    </location>
</feature>
<feature type="domain" description="Peptidase A2" evidence="14">
    <location>
        <begin position="412"/>
        <end position="449"/>
    </location>
</feature>
<feature type="compositionally biased region" description="Polar residues" evidence="12">
    <location>
        <begin position="109"/>
        <end position="127"/>
    </location>
</feature>
<dbReference type="InterPro" id="IPR036361">
    <property type="entry name" value="SAP_dom_sf"/>
</dbReference>
<dbReference type="Gene3D" id="1.10.340.70">
    <property type="match status" value="1"/>
</dbReference>
<keyword evidence="17" id="KW-1185">Reference proteome</keyword>
<evidence type="ECO:0000256" key="7">
    <source>
        <dbReference type="ARBA" id="ARBA00022759"/>
    </source>
</evidence>
<proteinExistence type="predicted"/>
<keyword evidence="5" id="KW-0540">Nuclease</keyword>
<dbReference type="KEGG" id="nlo:107220321"/>
<dbReference type="PANTHER" id="PTHR37984:SF5">
    <property type="entry name" value="PROTEIN NYNRIN-LIKE"/>
    <property type="match status" value="1"/>
</dbReference>
<dbReference type="Pfam" id="PF02037">
    <property type="entry name" value="SAP"/>
    <property type="match status" value="1"/>
</dbReference>
<feature type="domain" description="Integrase catalytic" evidence="16">
    <location>
        <begin position="1129"/>
        <end position="1287"/>
    </location>
</feature>
<dbReference type="Gene3D" id="2.40.70.10">
    <property type="entry name" value="Acid Proteases"/>
    <property type="match status" value="1"/>
</dbReference>
<keyword evidence="6" id="KW-0064">Aspartyl protease</keyword>
<dbReference type="Pfam" id="PF00078">
    <property type="entry name" value="RVT_1"/>
    <property type="match status" value="1"/>
</dbReference>
<evidence type="ECO:0000313" key="17">
    <source>
        <dbReference type="Proteomes" id="UP000829291"/>
    </source>
</evidence>
<dbReference type="SMART" id="SM00343">
    <property type="entry name" value="ZnF_C2HC"/>
    <property type="match status" value="2"/>
</dbReference>
<dbReference type="InterPro" id="IPR003034">
    <property type="entry name" value="SAP_dom"/>
</dbReference>
<dbReference type="CDD" id="cd09274">
    <property type="entry name" value="RNase_HI_RT_Ty3"/>
    <property type="match status" value="1"/>
</dbReference>
<feature type="domain" description="CCHC-type" evidence="13">
    <location>
        <begin position="343"/>
        <end position="359"/>
    </location>
</feature>
<evidence type="ECO:0000256" key="9">
    <source>
        <dbReference type="ARBA" id="ARBA00023125"/>
    </source>
</evidence>
<dbReference type="RefSeq" id="XP_015514359.2">
    <property type="nucleotide sequence ID" value="XM_015658873.2"/>
</dbReference>
<feature type="compositionally biased region" description="Basic and acidic residues" evidence="12">
    <location>
        <begin position="1420"/>
        <end position="1435"/>
    </location>
</feature>
<name>A0A6J0BHU9_NEOLC</name>
<dbReference type="Gene3D" id="1.10.720.30">
    <property type="entry name" value="SAP domain"/>
    <property type="match status" value="1"/>
</dbReference>
<dbReference type="InterPro" id="IPR001995">
    <property type="entry name" value="Peptidase_A2_cat"/>
</dbReference>
<dbReference type="EC" id="2.7.7.49" evidence="1"/>
<dbReference type="SUPFAM" id="SSF53098">
    <property type="entry name" value="Ribonuclease H-like"/>
    <property type="match status" value="1"/>
</dbReference>
<evidence type="ECO:0000256" key="5">
    <source>
        <dbReference type="ARBA" id="ARBA00022722"/>
    </source>
</evidence>
<feature type="compositionally biased region" description="Acidic residues" evidence="12">
    <location>
        <begin position="1408"/>
        <end position="1419"/>
    </location>
</feature>
<dbReference type="Pfam" id="PF00665">
    <property type="entry name" value="rve"/>
    <property type="match status" value="1"/>
</dbReference>
<keyword evidence="11" id="KW-0862">Zinc</keyword>
<keyword evidence="7" id="KW-0255">Endonuclease</keyword>
<dbReference type="InterPro" id="IPR043502">
    <property type="entry name" value="DNA/RNA_pol_sf"/>
</dbReference>
<dbReference type="AlphaFoldDB" id="A0A6J0BHU9"/>
<keyword evidence="11" id="KW-0479">Metal-binding</keyword>
<keyword evidence="2" id="KW-0645">Protease</keyword>
<feature type="compositionally biased region" description="Basic and acidic residues" evidence="12">
    <location>
        <begin position="319"/>
        <end position="335"/>
    </location>
</feature>
<evidence type="ECO:0000259" key="16">
    <source>
        <dbReference type="PROSITE" id="PS50994"/>
    </source>
</evidence>
<evidence type="ECO:0000313" key="18">
    <source>
        <dbReference type="RefSeq" id="XP_015514359.2"/>
    </source>
</evidence>
<dbReference type="InterPro" id="IPR041588">
    <property type="entry name" value="Integrase_H2C2"/>
</dbReference>
<feature type="domain" description="Reverse transcriptase" evidence="15">
    <location>
        <begin position="603"/>
        <end position="783"/>
    </location>
</feature>
<evidence type="ECO:0000256" key="8">
    <source>
        <dbReference type="ARBA" id="ARBA00022801"/>
    </source>
</evidence>
<dbReference type="GO" id="GO:0015074">
    <property type="term" value="P:DNA integration"/>
    <property type="evidence" value="ECO:0007669"/>
    <property type="project" value="InterPro"/>
</dbReference>
<accession>A0A6J0BHU9</accession>
<keyword evidence="10" id="KW-0511">Multifunctional enzyme</keyword>
<dbReference type="InterPro" id="IPR001878">
    <property type="entry name" value="Znf_CCHC"/>
</dbReference>
<feature type="region of interest" description="Disordered" evidence="12">
    <location>
        <begin position="1388"/>
        <end position="1435"/>
    </location>
</feature>
<evidence type="ECO:0000256" key="12">
    <source>
        <dbReference type="SAM" id="MobiDB-lite"/>
    </source>
</evidence>
<dbReference type="Gene3D" id="3.30.420.10">
    <property type="entry name" value="Ribonuclease H-like superfamily/Ribonuclease H"/>
    <property type="match status" value="1"/>
</dbReference>
<evidence type="ECO:0000256" key="3">
    <source>
        <dbReference type="ARBA" id="ARBA00022679"/>
    </source>
</evidence>
<dbReference type="GeneID" id="107220321"/>
<dbReference type="InterPro" id="IPR001584">
    <property type="entry name" value="Integrase_cat-core"/>
</dbReference>
<dbReference type="GO" id="GO:0003964">
    <property type="term" value="F:RNA-directed DNA polymerase activity"/>
    <property type="evidence" value="ECO:0007669"/>
    <property type="project" value="UniProtKB-EC"/>
</dbReference>
<protein>
    <recommendedName>
        <fullName evidence="1">RNA-directed DNA polymerase</fullName>
        <ecNumber evidence="1">2.7.7.49</ecNumber>
    </recommendedName>
</protein>
<dbReference type="InterPro" id="IPR021109">
    <property type="entry name" value="Peptidase_aspartic_dom_sf"/>
</dbReference>
<dbReference type="PROSITE" id="PS50175">
    <property type="entry name" value="ASP_PROT_RETROV"/>
    <property type="match status" value="1"/>
</dbReference>
<gene>
    <name evidence="18" type="primary">LOC107220321</name>
</gene>
<feature type="compositionally biased region" description="Basic and acidic residues" evidence="12">
    <location>
        <begin position="96"/>
        <end position="105"/>
    </location>
</feature>
<dbReference type="InParanoid" id="A0A6J0BHU9"/>
<dbReference type="PROSITE" id="PS50158">
    <property type="entry name" value="ZF_CCHC"/>
    <property type="match status" value="2"/>
</dbReference>
<dbReference type="SUPFAM" id="SSF50630">
    <property type="entry name" value="Acid proteases"/>
    <property type="match status" value="1"/>
</dbReference>
<dbReference type="Gene3D" id="3.10.10.10">
    <property type="entry name" value="HIV Type 1 Reverse Transcriptase, subunit A, domain 1"/>
    <property type="match status" value="1"/>
</dbReference>
<feature type="region of interest" description="Disordered" evidence="12">
    <location>
        <begin position="42"/>
        <end position="62"/>
    </location>
</feature>